<dbReference type="EMBL" id="FLUQ01000001">
    <property type="protein sequence ID" value="SBV98152.1"/>
    <property type="molecule type" value="Genomic_DNA"/>
</dbReference>
<proteinExistence type="predicted"/>
<dbReference type="AlphaFoldDB" id="A0A212JFE9"/>
<reference evidence="1" key="1">
    <citation type="submission" date="2016-04" db="EMBL/GenBank/DDBJ databases">
        <authorList>
            <person name="Evans L.H."/>
            <person name="Alamgir A."/>
            <person name="Owens N."/>
            <person name="Weber N.D."/>
            <person name="Virtaneva K."/>
            <person name="Barbian K."/>
            <person name="Babar A."/>
            <person name="Rosenke K."/>
        </authorList>
    </citation>
    <scope>NUCLEOTIDE SEQUENCE</scope>
    <source>
        <strain evidence="1">86</strain>
    </source>
</reference>
<accession>A0A212JFE9</accession>
<sequence length="101" mass="11422">MDTTSHEVAEEMRCIAEFALEQRCLKIPFHGYAKKIISQGWRSLNQSQQEAFIKVAVPLTKRECRCCGNELEAGELLLGGKYCASCENRIAKDEAKLAREE</sequence>
<gene>
    <name evidence="1" type="ORF">KL86DPRO_11340</name>
</gene>
<organism evidence="1">
    <name type="scientific">uncultured delta proteobacterium</name>
    <dbReference type="NCBI Taxonomy" id="34034"/>
    <lineage>
        <taxon>Bacteria</taxon>
        <taxon>Deltaproteobacteria</taxon>
        <taxon>environmental samples</taxon>
    </lineage>
</organism>
<protein>
    <submittedName>
        <fullName evidence="1">Uncharacterized protein</fullName>
    </submittedName>
</protein>
<evidence type="ECO:0000313" key="1">
    <source>
        <dbReference type="EMBL" id="SBV98152.1"/>
    </source>
</evidence>
<name>A0A212JFE9_9DELT</name>